<dbReference type="Proteomes" id="UP000321685">
    <property type="component" value="Unassembled WGS sequence"/>
</dbReference>
<gene>
    <name evidence="2" type="ORF">PSU4_11870</name>
</gene>
<dbReference type="EMBL" id="BJVJ01000007">
    <property type="protein sequence ID" value="GEL22233.1"/>
    <property type="molecule type" value="Genomic_DNA"/>
</dbReference>
<accession>A0A511DCX8</accession>
<evidence type="ECO:0000256" key="1">
    <source>
        <dbReference type="SAM" id="MobiDB-lite"/>
    </source>
</evidence>
<proteinExistence type="predicted"/>
<feature type="region of interest" description="Disordered" evidence="1">
    <location>
        <begin position="102"/>
        <end position="133"/>
    </location>
</feature>
<sequence>MAILVDYMCPTCAGRFEVRVPVPPPTSRACPACGRTARRAWAPIGLTRGAARQSPRPAVAEPSLCTRNPDVLGLCHMTPDAGRAWVARVRGDNRALDRELARQEAASAIRPPKIEDVLSHSHSRPAATPAPPP</sequence>
<evidence type="ECO:0000313" key="3">
    <source>
        <dbReference type="Proteomes" id="UP000321685"/>
    </source>
</evidence>
<evidence type="ECO:0000313" key="2">
    <source>
        <dbReference type="EMBL" id="GEL22233.1"/>
    </source>
</evidence>
<name>A0A511DCX8_9PSEU</name>
<keyword evidence="3" id="KW-1185">Reference proteome</keyword>
<comment type="caution">
    <text evidence="2">The sequence shown here is derived from an EMBL/GenBank/DDBJ whole genome shotgun (WGS) entry which is preliminary data.</text>
</comment>
<dbReference type="OrthoDB" id="3575018at2"/>
<reference evidence="2 3" key="1">
    <citation type="submission" date="2019-07" db="EMBL/GenBank/DDBJ databases">
        <title>Whole genome shotgun sequence of Pseudonocardia sulfidoxydans NBRC 16205.</title>
        <authorList>
            <person name="Hosoyama A."/>
            <person name="Uohara A."/>
            <person name="Ohji S."/>
            <person name="Ichikawa N."/>
        </authorList>
    </citation>
    <scope>NUCLEOTIDE SEQUENCE [LARGE SCALE GENOMIC DNA]</scope>
    <source>
        <strain evidence="2 3">NBRC 16205</strain>
    </source>
</reference>
<protein>
    <submittedName>
        <fullName evidence="2">Uncharacterized protein</fullName>
    </submittedName>
</protein>
<organism evidence="2 3">
    <name type="scientific">Pseudonocardia sulfidoxydans NBRC 16205</name>
    <dbReference type="NCBI Taxonomy" id="1223511"/>
    <lineage>
        <taxon>Bacteria</taxon>
        <taxon>Bacillati</taxon>
        <taxon>Actinomycetota</taxon>
        <taxon>Actinomycetes</taxon>
        <taxon>Pseudonocardiales</taxon>
        <taxon>Pseudonocardiaceae</taxon>
        <taxon>Pseudonocardia</taxon>
    </lineage>
</organism>
<dbReference type="RefSeq" id="WP_147103187.1">
    <property type="nucleotide sequence ID" value="NZ_BJVJ01000007.1"/>
</dbReference>
<dbReference type="AlphaFoldDB" id="A0A511DCX8"/>